<dbReference type="InterPro" id="IPR014716">
    <property type="entry name" value="Fibrinogen_a/b/g_C_1"/>
</dbReference>
<sequence>MDVLQVTMYGGHKCLSCTAVESANDCNHQMQCDENELCYMHHYISESGSSGFDYGCATQQVCSQSIGTIFGRRSEGHHAKCTLCCDDSMFCNADLNCSSTPQTPSILPRECADLKLSNSGVHTIYPYGEPSKPMYCFVDDKGHIWTAIQRRFDGSVNFYRGWHDYKNGFGQASGEHWIGNDIIHAITADSNYALIVLMTDYNNVTKYAEYLSFHVDTEENGYRLMLGKYTGNAGDSMIIHNGQKFSTYDKDNDVYPGNCAQIYKGAWWYSSCVDVNLNGLYLRGPNSQSALGVIWLKWHGYDYSLKTTTMMIRKY</sequence>
<dbReference type="InterPro" id="IPR036056">
    <property type="entry name" value="Fibrinogen-like_C"/>
</dbReference>
<dbReference type="Proteomes" id="UP000683360">
    <property type="component" value="Unassembled WGS sequence"/>
</dbReference>
<dbReference type="PANTHER" id="PTHR19143:SF327">
    <property type="entry name" value="FI21813P1-RELATED"/>
    <property type="match status" value="1"/>
</dbReference>
<dbReference type="PANTHER" id="PTHR19143">
    <property type="entry name" value="FIBRINOGEN/TENASCIN/ANGIOPOEITIN"/>
    <property type="match status" value="1"/>
</dbReference>
<comment type="caution">
    <text evidence="3">The sequence shown here is derived from an EMBL/GenBank/DDBJ whole genome shotgun (WGS) entry which is preliminary data.</text>
</comment>
<gene>
    <name evidence="3" type="ORF">MEDL_27055</name>
</gene>
<keyword evidence="4" id="KW-1185">Reference proteome</keyword>
<dbReference type="Gene3D" id="3.90.215.10">
    <property type="entry name" value="Gamma Fibrinogen, chain A, domain 1"/>
    <property type="match status" value="1"/>
</dbReference>
<dbReference type="CDD" id="cd00087">
    <property type="entry name" value="FReD"/>
    <property type="match status" value="1"/>
</dbReference>
<evidence type="ECO:0000313" key="3">
    <source>
        <dbReference type="EMBL" id="CAG2213123.1"/>
    </source>
</evidence>
<accession>A0A8S3RXR9</accession>
<dbReference type="Pfam" id="PF00147">
    <property type="entry name" value="Fibrinogen_C"/>
    <property type="match status" value="1"/>
</dbReference>
<reference evidence="3" key="1">
    <citation type="submission" date="2021-03" db="EMBL/GenBank/DDBJ databases">
        <authorList>
            <person name="Bekaert M."/>
        </authorList>
    </citation>
    <scope>NUCLEOTIDE SEQUENCE</scope>
</reference>
<proteinExistence type="predicted"/>
<dbReference type="EMBL" id="CAJPWZ010001333">
    <property type="protein sequence ID" value="CAG2213123.1"/>
    <property type="molecule type" value="Genomic_DNA"/>
</dbReference>
<organism evidence="3 4">
    <name type="scientific">Mytilus edulis</name>
    <name type="common">Blue mussel</name>
    <dbReference type="NCBI Taxonomy" id="6550"/>
    <lineage>
        <taxon>Eukaryota</taxon>
        <taxon>Metazoa</taxon>
        <taxon>Spiralia</taxon>
        <taxon>Lophotrochozoa</taxon>
        <taxon>Mollusca</taxon>
        <taxon>Bivalvia</taxon>
        <taxon>Autobranchia</taxon>
        <taxon>Pteriomorphia</taxon>
        <taxon>Mytilida</taxon>
        <taxon>Mytiloidea</taxon>
        <taxon>Mytilidae</taxon>
        <taxon>Mytilinae</taxon>
        <taxon>Mytilus</taxon>
    </lineage>
</organism>
<evidence type="ECO:0000259" key="2">
    <source>
        <dbReference type="PROSITE" id="PS51406"/>
    </source>
</evidence>
<dbReference type="AlphaFoldDB" id="A0A8S3RXR9"/>
<feature type="domain" description="Fibrinogen C-terminal" evidence="2">
    <location>
        <begin position="102"/>
        <end position="315"/>
    </location>
</feature>
<dbReference type="InterPro" id="IPR050373">
    <property type="entry name" value="Fibrinogen_C-term_domain"/>
</dbReference>
<evidence type="ECO:0000256" key="1">
    <source>
        <dbReference type="ARBA" id="ARBA00023157"/>
    </source>
</evidence>
<dbReference type="InterPro" id="IPR002181">
    <property type="entry name" value="Fibrinogen_a/b/g_C_dom"/>
</dbReference>
<dbReference type="SUPFAM" id="SSF56496">
    <property type="entry name" value="Fibrinogen C-terminal domain-like"/>
    <property type="match status" value="1"/>
</dbReference>
<name>A0A8S3RXR9_MYTED</name>
<protein>
    <recommendedName>
        <fullName evidence="2">Fibrinogen C-terminal domain-containing protein</fullName>
    </recommendedName>
</protein>
<dbReference type="FunFam" id="3.90.215.10:FF:000001">
    <property type="entry name" value="Tenascin isoform 1"/>
    <property type="match status" value="1"/>
</dbReference>
<evidence type="ECO:0000313" key="4">
    <source>
        <dbReference type="Proteomes" id="UP000683360"/>
    </source>
</evidence>
<dbReference type="PROSITE" id="PS51406">
    <property type="entry name" value="FIBRINOGEN_C_2"/>
    <property type="match status" value="1"/>
</dbReference>
<dbReference type="GO" id="GO:0005615">
    <property type="term" value="C:extracellular space"/>
    <property type="evidence" value="ECO:0007669"/>
    <property type="project" value="TreeGrafter"/>
</dbReference>
<dbReference type="SMART" id="SM00186">
    <property type="entry name" value="FBG"/>
    <property type="match status" value="1"/>
</dbReference>
<dbReference type="OrthoDB" id="6053454at2759"/>
<keyword evidence="1" id="KW-1015">Disulfide bond</keyword>